<evidence type="ECO:0000313" key="3">
    <source>
        <dbReference type="EMBL" id="VFK00980.1"/>
    </source>
</evidence>
<evidence type="ECO:0000313" key="2">
    <source>
        <dbReference type="EMBL" id="VFJ94483.1"/>
    </source>
</evidence>
<name>A0A450UPL1_9GAMM</name>
<organism evidence="2">
    <name type="scientific">Candidatus Kentrum eta</name>
    <dbReference type="NCBI Taxonomy" id="2126337"/>
    <lineage>
        <taxon>Bacteria</taxon>
        <taxon>Pseudomonadati</taxon>
        <taxon>Pseudomonadota</taxon>
        <taxon>Gammaproteobacteria</taxon>
        <taxon>Candidatus Kentrum</taxon>
    </lineage>
</organism>
<dbReference type="EMBL" id="CAADFJ010000056">
    <property type="protein sequence ID" value="VFK00980.1"/>
    <property type="molecule type" value="Genomic_DNA"/>
</dbReference>
<evidence type="ECO:0000313" key="1">
    <source>
        <dbReference type="EMBL" id="VFJ93771.1"/>
    </source>
</evidence>
<sequence length="137" mass="15922">MYERFRDRVGCFRAPYECFPILKEPFRVLRARFEILYECSRGSRELFQAMCERFRCRTVLRRPSGAALPGYREAVSGMEARSPRGLEAWPPAGARFPMGFLIFGWHYSSHPRVSAGNNRAIPIIRPMDKGTISHHER</sequence>
<proteinExistence type="predicted"/>
<accession>A0A450UPL1</accession>
<reference evidence="2" key="1">
    <citation type="submission" date="2019-02" db="EMBL/GenBank/DDBJ databases">
        <authorList>
            <person name="Gruber-Vodicka R. H."/>
            <person name="Seah K. B. B."/>
        </authorList>
    </citation>
    <scope>NUCLEOTIDE SEQUENCE</scope>
    <source>
        <strain evidence="3">BECK_SA2B12</strain>
        <strain evidence="1">BECK_SA2B15</strain>
        <strain evidence="2">BECK_SA2B20</strain>
    </source>
</reference>
<dbReference type="EMBL" id="CAADFG010000061">
    <property type="protein sequence ID" value="VFJ93771.1"/>
    <property type="molecule type" value="Genomic_DNA"/>
</dbReference>
<protein>
    <submittedName>
        <fullName evidence="2">Uncharacterized protein</fullName>
    </submittedName>
</protein>
<dbReference type="AlphaFoldDB" id="A0A450UPL1"/>
<gene>
    <name evidence="1" type="ORF">BECKH772A_GA0070896_100619</name>
    <name evidence="2" type="ORF">BECKH772B_GA0070898_100629</name>
    <name evidence="3" type="ORF">BECKH772C_GA0070978_100569</name>
</gene>
<dbReference type="EMBL" id="CAADFI010000062">
    <property type="protein sequence ID" value="VFJ94483.1"/>
    <property type="molecule type" value="Genomic_DNA"/>
</dbReference>